<dbReference type="AlphaFoldDB" id="A0A1H0U480"/>
<feature type="compositionally biased region" description="Low complexity" evidence="1">
    <location>
        <begin position="67"/>
        <end position="76"/>
    </location>
</feature>
<organism evidence="2 3">
    <name type="scientific">Actinopolyspora xinjiangensis</name>
    <dbReference type="NCBI Taxonomy" id="405564"/>
    <lineage>
        <taxon>Bacteria</taxon>
        <taxon>Bacillati</taxon>
        <taxon>Actinomycetota</taxon>
        <taxon>Actinomycetes</taxon>
        <taxon>Actinopolysporales</taxon>
        <taxon>Actinopolysporaceae</taxon>
        <taxon>Actinopolyspora</taxon>
    </lineage>
</organism>
<name>A0A1H0U480_9ACTN</name>
<proteinExistence type="predicted"/>
<evidence type="ECO:0000256" key="1">
    <source>
        <dbReference type="SAM" id="MobiDB-lite"/>
    </source>
</evidence>
<sequence length="138" mass="14312">MRETVYNSSLAQQALTIASRSSATTVNGATVDRHVLDNAFRSVAFHIHAGTITDGTHTFAVEDSDDGSSWSAADTAHLQGSAPELDSTSSDTVHEVGYVGPARYVRVSVTVGGSLTSGGTYGATAVLTGGRREPVLRS</sequence>
<dbReference type="Proteomes" id="UP000199497">
    <property type="component" value="Unassembled WGS sequence"/>
</dbReference>
<evidence type="ECO:0008006" key="4">
    <source>
        <dbReference type="Google" id="ProtNLM"/>
    </source>
</evidence>
<dbReference type="STRING" id="405564.SAMN04487905_10626"/>
<reference evidence="3" key="1">
    <citation type="submission" date="2016-10" db="EMBL/GenBank/DDBJ databases">
        <authorList>
            <person name="Varghese N."/>
            <person name="Submissions S."/>
        </authorList>
    </citation>
    <scope>NUCLEOTIDE SEQUENCE [LARGE SCALE GENOMIC DNA]</scope>
    <source>
        <strain evidence="3">DSM 46732</strain>
    </source>
</reference>
<protein>
    <recommendedName>
        <fullName evidence="4">F5/8 type C domain-containing protein</fullName>
    </recommendedName>
</protein>
<evidence type="ECO:0000313" key="2">
    <source>
        <dbReference type="EMBL" id="SDP60778.1"/>
    </source>
</evidence>
<feature type="region of interest" description="Disordered" evidence="1">
    <location>
        <begin position="63"/>
        <end position="92"/>
    </location>
</feature>
<dbReference type="RefSeq" id="WP_092601152.1">
    <property type="nucleotide sequence ID" value="NZ_FNJR01000006.1"/>
</dbReference>
<keyword evidence="3" id="KW-1185">Reference proteome</keyword>
<accession>A0A1H0U480</accession>
<dbReference type="OrthoDB" id="4211143at2"/>
<evidence type="ECO:0000313" key="3">
    <source>
        <dbReference type="Proteomes" id="UP000199497"/>
    </source>
</evidence>
<dbReference type="EMBL" id="FNJR01000006">
    <property type="protein sequence ID" value="SDP60778.1"/>
    <property type="molecule type" value="Genomic_DNA"/>
</dbReference>
<gene>
    <name evidence="2" type="ORF">SAMN04487905_10626</name>
</gene>